<accession>A0A839T0T3</accession>
<evidence type="ECO:0000256" key="1">
    <source>
        <dbReference type="SAM" id="MobiDB-lite"/>
    </source>
</evidence>
<dbReference type="Proteomes" id="UP000549250">
    <property type="component" value="Unassembled WGS sequence"/>
</dbReference>
<keyword evidence="3" id="KW-1185">Reference proteome</keyword>
<reference evidence="2 3" key="1">
    <citation type="submission" date="2020-08" db="EMBL/GenBank/DDBJ databases">
        <title>Genomic Encyclopedia of Type Strains, Phase III (KMG-III): the genomes of soil and plant-associated and newly described type strains.</title>
        <authorList>
            <person name="Whitman W."/>
        </authorList>
    </citation>
    <scope>NUCLEOTIDE SEQUENCE [LARGE SCALE GENOMIC DNA]</scope>
    <source>
        <strain evidence="2 3">CECT 4462</strain>
    </source>
</reference>
<dbReference type="AlphaFoldDB" id="A0A839T0T3"/>
<evidence type="ECO:0000313" key="3">
    <source>
        <dbReference type="Proteomes" id="UP000549250"/>
    </source>
</evidence>
<comment type="caution">
    <text evidence="2">The sequence shown here is derived from an EMBL/GenBank/DDBJ whole genome shotgun (WGS) entry which is preliminary data.</text>
</comment>
<feature type="region of interest" description="Disordered" evidence="1">
    <location>
        <begin position="16"/>
        <end position="42"/>
    </location>
</feature>
<protein>
    <submittedName>
        <fullName evidence="2">Uncharacterized protein</fullName>
    </submittedName>
</protein>
<gene>
    <name evidence="2" type="ORF">FHR87_000982</name>
</gene>
<name>A0A839T0T3_AZOMA</name>
<organism evidence="2 3">
    <name type="scientific">Azomonas macrocytogenes</name>
    <name type="common">Azotobacter macrocytogenes</name>
    <dbReference type="NCBI Taxonomy" id="69962"/>
    <lineage>
        <taxon>Bacteria</taxon>
        <taxon>Pseudomonadati</taxon>
        <taxon>Pseudomonadota</taxon>
        <taxon>Gammaproteobacteria</taxon>
        <taxon>Pseudomonadales</taxon>
        <taxon>Pseudomonadaceae</taxon>
        <taxon>Azomonas</taxon>
    </lineage>
</organism>
<dbReference type="EMBL" id="JACHXI010000003">
    <property type="protein sequence ID" value="MBB3102599.1"/>
    <property type="molecule type" value="Genomic_DNA"/>
</dbReference>
<sequence>MGMKAFRTVWRPAGLSRSDSLGHLERTGKNNQLSRIEPAPREPIPCSTRTLLYSYH</sequence>
<evidence type="ECO:0000313" key="2">
    <source>
        <dbReference type="EMBL" id="MBB3102599.1"/>
    </source>
</evidence>
<proteinExistence type="predicted"/>